<dbReference type="AlphaFoldDB" id="A0A6J5CHG1"/>
<organism evidence="1 2">
    <name type="scientific">Paraburkholderia phenoliruptrix</name>
    <dbReference type="NCBI Taxonomy" id="252970"/>
    <lineage>
        <taxon>Bacteria</taxon>
        <taxon>Pseudomonadati</taxon>
        <taxon>Pseudomonadota</taxon>
        <taxon>Betaproteobacteria</taxon>
        <taxon>Burkholderiales</taxon>
        <taxon>Burkholderiaceae</taxon>
        <taxon>Paraburkholderia</taxon>
    </lineage>
</organism>
<evidence type="ECO:0000313" key="1">
    <source>
        <dbReference type="EMBL" id="CAB3735191.1"/>
    </source>
</evidence>
<reference evidence="1 2" key="1">
    <citation type="submission" date="2020-04" db="EMBL/GenBank/DDBJ databases">
        <authorList>
            <person name="De Canck E."/>
        </authorList>
    </citation>
    <scope>NUCLEOTIDE SEQUENCE [LARGE SCALE GENOMIC DNA]</scope>
    <source>
        <strain evidence="1 2">LMG 22037</strain>
    </source>
</reference>
<sequence>MPPSITLDVQLSADAVRVLMQIPRDTLEGCTPVPVDIINRRAVLEKAEGMAAALRSVFLGMKPINETAAFVQLRDEVADFGTWVKSQLDALNAAEVK</sequence>
<protein>
    <submittedName>
        <fullName evidence="1">Uncharacterized protein</fullName>
    </submittedName>
</protein>
<evidence type="ECO:0000313" key="2">
    <source>
        <dbReference type="Proteomes" id="UP000494249"/>
    </source>
</evidence>
<name>A0A6J5CHG1_9BURK</name>
<gene>
    <name evidence="1" type="ORF">LMG22037_05942</name>
</gene>
<dbReference type="Proteomes" id="UP000494249">
    <property type="component" value="Unassembled WGS sequence"/>
</dbReference>
<proteinExistence type="predicted"/>
<dbReference type="RefSeq" id="WP_175145500.1">
    <property type="nucleotide sequence ID" value="NZ_CADFGL010000048.1"/>
</dbReference>
<accession>A0A6J5CHG1</accession>
<dbReference type="EMBL" id="CADIKB010000050">
    <property type="protein sequence ID" value="CAB3735191.1"/>
    <property type="molecule type" value="Genomic_DNA"/>
</dbReference>